<dbReference type="SUPFAM" id="SSF82784">
    <property type="entry name" value="OsmC-like"/>
    <property type="match status" value="1"/>
</dbReference>
<keyword evidence="2" id="KW-1185">Reference proteome</keyword>
<sequence length="142" mass="15809">MKVKVKYIKGMYFQGEGSSKTITHIDTAITAGGSGHGSNPMELLLMAIAGCSGMDIVSILGKMQVKFKRFETTVEGERSSDHPKVFKDIEVVYKFWGESLPEDKLRRAVQLSMDKYCSVANMIDKAANLTYRIEVNPDQVQP</sequence>
<dbReference type="HOGENOM" id="CLU_114057_1_0_9"/>
<dbReference type="Gene3D" id="3.30.300.20">
    <property type="match status" value="1"/>
</dbReference>
<proteinExistence type="predicted"/>
<evidence type="ECO:0000313" key="1">
    <source>
        <dbReference type="EMBL" id="AFM41867.1"/>
    </source>
</evidence>
<dbReference type="InterPro" id="IPR003718">
    <property type="entry name" value="OsmC/Ohr_fam"/>
</dbReference>
<dbReference type="OrthoDB" id="9804010at2"/>
<name>I4D7U3_DESAJ</name>
<dbReference type="RefSeq" id="WP_014827860.1">
    <property type="nucleotide sequence ID" value="NC_018068.1"/>
</dbReference>
<evidence type="ECO:0000313" key="2">
    <source>
        <dbReference type="Proteomes" id="UP000002892"/>
    </source>
</evidence>
<organism evidence="1 2">
    <name type="scientific">Desulfosporosinus acidiphilus (strain DSM 22704 / JCM 16185 / SJ4)</name>
    <dbReference type="NCBI Taxonomy" id="646529"/>
    <lineage>
        <taxon>Bacteria</taxon>
        <taxon>Bacillati</taxon>
        <taxon>Bacillota</taxon>
        <taxon>Clostridia</taxon>
        <taxon>Eubacteriales</taxon>
        <taxon>Desulfitobacteriaceae</taxon>
        <taxon>Desulfosporosinus</taxon>
    </lineage>
</organism>
<dbReference type="STRING" id="646529.Desaci_2957"/>
<dbReference type="eggNOG" id="COG1765">
    <property type="taxonomic scope" value="Bacteria"/>
</dbReference>
<dbReference type="InterPro" id="IPR015946">
    <property type="entry name" value="KH_dom-like_a/b"/>
</dbReference>
<accession>I4D7U3</accession>
<dbReference type="InterPro" id="IPR036102">
    <property type="entry name" value="OsmC/Ohrsf"/>
</dbReference>
<reference evidence="1 2" key="1">
    <citation type="journal article" date="2012" name="J. Bacteriol.">
        <title>Complete genome sequences of Desulfosporosinus orientis DSM765T, Desulfosporosinus youngiae DSM17734T, Desulfosporosinus meridiei DSM13257T, and Desulfosporosinus acidiphilus DSM22704T.</title>
        <authorList>
            <person name="Pester M."/>
            <person name="Brambilla E."/>
            <person name="Alazard D."/>
            <person name="Rattei T."/>
            <person name="Weinmaier T."/>
            <person name="Han J."/>
            <person name="Lucas S."/>
            <person name="Lapidus A."/>
            <person name="Cheng J.F."/>
            <person name="Goodwin L."/>
            <person name="Pitluck S."/>
            <person name="Peters L."/>
            <person name="Ovchinnikova G."/>
            <person name="Teshima H."/>
            <person name="Detter J.C."/>
            <person name="Han C.S."/>
            <person name="Tapia R."/>
            <person name="Land M.L."/>
            <person name="Hauser L."/>
            <person name="Kyrpides N.C."/>
            <person name="Ivanova N.N."/>
            <person name="Pagani I."/>
            <person name="Huntmann M."/>
            <person name="Wei C.L."/>
            <person name="Davenport K.W."/>
            <person name="Daligault H."/>
            <person name="Chain P.S."/>
            <person name="Chen A."/>
            <person name="Mavromatis K."/>
            <person name="Markowitz V."/>
            <person name="Szeto E."/>
            <person name="Mikhailova N."/>
            <person name="Pati A."/>
            <person name="Wagner M."/>
            <person name="Woyke T."/>
            <person name="Ollivier B."/>
            <person name="Klenk H.P."/>
            <person name="Spring S."/>
            <person name="Loy A."/>
        </authorList>
    </citation>
    <scope>NUCLEOTIDE SEQUENCE [LARGE SCALE GENOMIC DNA]</scope>
    <source>
        <strain evidence="2">DSM 22704 / JCM 16185 / SJ4</strain>
    </source>
</reference>
<dbReference type="AlphaFoldDB" id="I4D7U3"/>
<gene>
    <name evidence="1" type="ordered locus">Desaci_2957</name>
</gene>
<dbReference type="EMBL" id="CP003639">
    <property type="protein sequence ID" value="AFM41867.1"/>
    <property type="molecule type" value="Genomic_DNA"/>
</dbReference>
<dbReference type="KEGG" id="dai:Desaci_2957"/>
<dbReference type="PANTHER" id="PTHR34352">
    <property type="entry name" value="PROTEIN YHFA"/>
    <property type="match status" value="1"/>
</dbReference>
<dbReference type="Pfam" id="PF02566">
    <property type="entry name" value="OsmC"/>
    <property type="match status" value="1"/>
</dbReference>
<dbReference type="Proteomes" id="UP000002892">
    <property type="component" value="Chromosome"/>
</dbReference>
<protein>
    <submittedName>
        <fullName evidence="1">Putative redox protein, regulator of disulfide bond formation</fullName>
    </submittedName>
</protein>
<dbReference type="PANTHER" id="PTHR34352:SF1">
    <property type="entry name" value="PROTEIN YHFA"/>
    <property type="match status" value="1"/>
</dbReference>